<dbReference type="InterPro" id="IPR009003">
    <property type="entry name" value="Peptidase_S1_PA"/>
</dbReference>
<dbReference type="GO" id="GO:0006508">
    <property type="term" value="P:proteolysis"/>
    <property type="evidence" value="ECO:0007669"/>
    <property type="project" value="UniProtKB-KW"/>
</dbReference>
<dbReference type="InterPro" id="IPR001254">
    <property type="entry name" value="Trypsin_dom"/>
</dbReference>
<proteinExistence type="predicted"/>
<reference evidence="2" key="1">
    <citation type="journal article" date="2020" name="bioRxiv">
        <title>Chromosome-level reference genome of the European wasp spider Argiope bruennichi: a resource for studies on range expansion and evolutionary adaptation.</title>
        <authorList>
            <person name="Sheffer M.M."/>
            <person name="Hoppe A."/>
            <person name="Krehenwinkel H."/>
            <person name="Uhl G."/>
            <person name="Kuss A.W."/>
            <person name="Jensen L."/>
            <person name="Jensen C."/>
            <person name="Gillespie R.G."/>
            <person name="Hoff K.J."/>
            <person name="Prost S."/>
        </authorList>
    </citation>
    <scope>NUCLEOTIDE SEQUENCE</scope>
</reference>
<name>A0A8T0E2V0_ARGBR</name>
<dbReference type="GO" id="GO:0004252">
    <property type="term" value="F:serine-type endopeptidase activity"/>
    <property type="evidence" value="ECO:0007669"/>
    <property type="project" value="InterPro"/>
</dbReference>
<comment type="caution">
    <text evidence="2">The sequence shown here is derived from an EMBL/GenBank/DDBJ whole genome shotgun (WGS) entry which is preliminary data.</text>
</comment>
<dbReference type="Proteomes" id="UP000807504">
    <property type="component" value="Unassembled WGS sequence"/>
</dbReference>
<dbReference type="PANTHER" id="PTHR24260">
    <property type="match status" value="1"/>
</dbReference>
<organism evidence="2 3">
    <name type="scientific">Argiope bruennichi</name>
    <name type="common">Wasp spider</name>
    <name type="synonym">Aranea bruennichi</name>
    <dbReference type="NCBI Taxonomy" id="94029"/>
    <lineage>
        <taxon>Eukaryota</taxon>
        <taxon>Metazoa</taxon>
        <taxon>Ecdysozoa</taxon>
        <taxon>Arthropoda</taxon>
        <taxon>Chelicerata</taxon>
        <taxon>Arachnida</taxon>
        <taxon>Araneae</taxon>
        <taxon>Araneomorphae</taxon>
        <taxon>Entelegynae</taxon>
        <taxon>Araneoidea</taxon>
        <taxon>Araneidae</taxon>
        <taxon>Argiope</taxon>
    </lineage>
</organism>
<dbReference type="CDD" id="cd00190">
    <property type="entry name" value="Tryp_SPc"/>
    <property type="match status" value="1"/>
</dbReference>
<evidence type="ECO:0000313" key="2">
    <source>
        <dbReference type="EMBL" id="KAF8763770.1"/>
    </source>
</evidence>
<evidence type="ECO:0000313" key="3">
    <source>
        <dbReference type="Proteomes" id="UP000807504"/>
    </source>
</evidence>
<dbReference type="PROSITE" id="PS50240">
    <property type="entry name" value="TRYPSIN_DOM"/>
    <property type="match status" value="1"/>
</dbReference>
<dbReference type="PANTHER" id="PTHR24260:SF136">
    <property type="entry name" value="GH08193P-RELATED"/>
    <property type="match status" value="1"/>
</dbReference>
<dbReference type="Gene3D" id="2.40.10.10">
    <property type="entry name" value="Trypsin-like serine proteases"/>
    <property type="match status" value="2"/>
</dbReference>
<dbReference type="SUPFAM" id="SSF50494">
    <property type="entry name" value="Trypsin-like serine proteases"/>
    <property type="match status" value="1"/>
</dbReference>
<feature type="domain" description="Peptidase S1" evidence="1">
    <location>
        <begin position="16"/>
        <end position="266"/>
    </location>
</feature>
<evidence type="ECO:0000259" key="1">
    <source>
        <dbReference type="PROSITE" id="PS50240"/>
    </source>
</evidence>
<keyword evidence="3" id="KW-1185">Reference proteome</keyword>
<keyword evidence="2" id="KW-0378">Hydrolase</keyword>
<reference evidence="2" key="2">
    <citation type="submission" date="2020-06" db="EMBL/GenBank/DDBJ databases">
        <authorList>
            <person name="Sheffer M."/>
        </authorList>
    </citation>
    <scope>NUCLEOTIDE SEQUENCE</scope>
</reference>
<dbReference type="AlphaFoldDB" id="A0A8T0E2V0"/>
<dbReference type="Pfam" id="PF00089">
    <property type="entry name" value="Trypsin"/>
    <property type="match status" value="2"/>
</dbReference>
<dbReference type="InterPro" id="IPR051333">
    <property type="entry name" value="CLIP_Serine_Protease"/>
</dbReference>
<keyword evidence="2" id="KW-0645">Protease</keyword>
<dbReference type="InterPro" id="IPR018114">
    <property type="entry name" value="TRYPSIN_HIS"/>
</dbReference>
<accession>A0A8T0E2V0</accession>
<dbReference type="PROSITE" id="PS00134">
    <property type="entry name" value="TRYPSIN_HIS"/>
    <property type="match status" value="1"/>
</dbReference>
<sequence length="274" mass="30472">MTVNSNGITDNLDPGIVNGREAKEGEFPWMVALYLNGTFACSSTLISPTIVMTAAHCVQFEDGIPPATSFYGIVGNINREGPETRIQFQEVVAHPQFEFQIKLGDDRAFDIETVQTMGWGSIYIRRNDVAEYMTTTELSILPRHTCKEIFAKHKDINITNKNICVYSQSNRTLLCEYIGFVASAVKSDFFFLCHHSERVNTQFGAKAQNNLGDSGSPAVYNDPDSGKPVAIGVASFISYYGCFIPKAPRVYTMIASYINWIKETVGDHNDICFV</sequence>
<dbReference type="EMBL" id="JABXBU010002231">
    <property type="protein sequence ID" value="KAF8763770.1"/>
    <property type="molecule type" value="Genomic_DNA"/>
</dbReference>
<dbReference type="InterPro" id="IPR043504">
    <property type="entry name" value="Peptidase_S1_PA_chymotrypsin"/>
</dbReference>
<dbReference type="SMART" id="SM00020">
    <property type="entry name" value="Tryp_SPc"/>
    <property type="match status" value="1"/>
</dbReference>
<gene>
    <name evidence="2" type="ORF">HNY73_021915</name>
</gene>
<protein>
    <submittedName>
        <fullName evidence="2">Serine protease 3 like protein</fullName>
    </submittedName>
</protein>